<dbReference type="SUPFAM" id="SSF55424">
    <property type="entry name" value="FAD/NAD-linked reductases, dimerisation (C-terminal) domain"/>
    <property type="match status" value="1"/>
</dbReference>
<feature type="domain" description="FAD/NAD(P)-binding" evidence="8">
    <location>
        <begin position="2"/>
        <end position="314"/>
    </location>
</feature>
<evidence type="ECO:0000256" key="2">
    <source>
        <dbReference type="ARBA" id="ARBA00009130"/>
    </source>
</evidence>
<accession>A0ABV3XZA1</accession>
<evidence type="ECO:0000259" key="7">
    <source>
        <dbReference type="Pfam" id="PF02852"/>
    </source>
</evidence>
<dbReference type="PANTHER" id="PTHR43429:SF1">
    <property type="entry name" value="NAD(P)H SULFUR OXIDOREDUCTASE (COA-DEPENDENT)"/>
    <property type="match status" value="1"/>
</dbReference>
<evidence type="ECO:0000256" key="4">
    <source>
        <dbReference type="ARBA" id="ARBA00022827"/>
    </source>
</evidence>
<organism evidence="9 10">
    <name type="scientific">Ferrimicrobium acidiphilum</name>
    <dbReference type="NCBI Taxonomy" id="121039"/>
    <lineage>
        <taxon>Bacteria</taxon>
        <taxon>Bacillati</taxon>
        <taxon>Actinomycetota</taxon>
        <taxon>Acidimicrobiia</taxon>
        <taxon>Acidimicrobiales</taxon>
        <taxon>Acidimicrobiaceae</taxon>
        <taxon>Ferrimicrobium</taxon>
    </lineage>
</organism>
<dbReference type="InterPro" id="IPR016156">
    <property type="entry name" value="FAD/NAD-linked_Rdtase_dimer_sf"/>
</dbReference>
<evidence type="ECO:0000313" key="10">
    <source>
        <dbReference type="Proteomes" id="UP001560267"/>
    </source>
</evidence>
<dbReference type="EMBL" id="JBFSHR010000004">
    <property type="protein sequence ID" value="MEX6428631.1"/>
    <property type="molecule type" value="Genomic_DNA"/>
</dbReference>
<proteinExistence type="inferred from homology"/>
<feature type="domain" description="Pyridine nucleotide-disulphide oxidoreductase dimerisation" evidence="7">
    <location>
        <begin position="338"/>
        <end position="440"/>
    </location>
</feature>
<dbReference type="InterPro" id="IPR036188">
    <property type="entry name" value="FAD/NAD-bd_sf"/>
</dbReference>
<evidence type="ECO:0000256" key="5">
    <source>
        <dbReference type="ARBA" id="ARBA00023002"/>
    </source>
</evidence>
<dbReference type="Proteomes" id="UP001560267">
    <property type="component" value="Unassembled WGS sequence"/>
</dbReference>
<dbReference type="InterPro" id="IPR023753">
    <property type="entry name" value="FAD/NAD-binding_dom"/>
</dbReference>
<comment type="cofactor">
    <cofactor evidence="1">
        <name>FAD</name>
        <dbReference type="ChEBI" id="CHEBI:57692"/>
    </cofactor>
</comment>
<comment type="similarity">
    <text evidence="2">Belongs to the class-III pyridine nucleotide-disulfide oxidoreductase family.</text>
</comment>
<dbReference type="SUPFAM" id="SSF51905">
    <property type="entry name" value="FAD/NAD(P)-binding domain"/>
    <property type="match status" value="2"/>
</dbReference>
<reference evidence="9 10" key="1">
    <citation type="submission" date="2024-07" db="EMBL/GenBank/DDBJ databases">
        <title>Draft Genome Sequence of Ferrimicrobium acidiphilum Strain YE2023, Isolated from a Pulp of Bioleach Reactor.</title>
        <authorList>
            <person name="Elkina Y.A."/>
            <person name="Bulaeva A.G."/>
            <person name="Beletsky A.V."/>
            <person name="Mardanov A.V."/>
        </authorList>
    </citation>
    <scope>NUCLEOTIDE SEQUENCE [LARGE SCALE GENOMIC DNA]</scope>
    <source>
        <strain evidence="9 10">YE2023</strain>
    </source>
</reference>
<evidence type="ECO:0000256" key="1">
    <source>
        <dbReference type="ARBA" id="ARBA00001974"/>
    </source>
</evidence>
<keyword evidence="6" id="KW-0676">Redox-active center</keyword>
<evidence type="ECO:0000259" key="8">
    <source>
        <dbReference type="Pfam" id="PF07992"/>
    </source>
</evidence>
<evidence type="ECO:0000256" key="3">
    <source>
        <dbReference type="ARBA" id="ARBA00022630"/>
    </source>
</evidence>
<evidence type="ECO:0000256" key="6">
    <source>
        <dbReference type="ARBA" id="ARBA00023284"/>
    </source>
</evidence>
<dbReference type="InterPro" id="IPR050260">
    <property type="entry name" value="FAD-bd_OxRdtase"/>
</dbReference>
<dbReference type="RefSeq" id="WP_298404177.1">
    <property type="nucleotide sequence ID" value="NZ_JBFSHR010000004.1"/>
</dbReference>
<keyword evidence="5" id="KW-0560">Oxidoreductase</keyword>
<keyword evidence="10" id="KW-1185">Reference proteome</keyword>
<dbReference type="PANTHER" id="PTHR43429">
    <property type="entry name" value="PYRIDINE NUCLEOTIDE-DISULFIDE OXIDOREDUCTASE DOMAIN-CONTAINING"/>
    <property type="match status" value="1"/>
</dbReference>
<name>A0ABV3XZA1_9ACTN</name>
<evidence type="ECO:0000313" key="9">
    <source>
        <dbReference type="EMBL" id="MEX6428631.1"/>
    </source>
</evidence>
<dbReference type="Gene3D" id="3.50.50.60">
    <property type="entry name" value="FAD/NAD(P)-binding domain"/>
    <property type="match status" value="2"/>
</dbReference>
<keyword evidence="3" id="KW-0285">Flavoprotein</keyword>
<protein>
    <submittedName>
        <fullName evidence="9">FAD-dependent oxidoreductase</fullName>
    </submittedName>
</protein>
<dbReference type="InterPro" id="IPR004099">
    <property type="entry name" value="Pyr_nucl-diS_OxRdtase_dimer"/>
</dbReference>
<keyword evidence="4" id="KW-0274">FAD</keyword>
<dbReference type="PRINTS" id="PR00411">
    <property type="entry name" value="PNDRDTASEI"/>
</dbReference>
<gene>
    <name evidence="9" type="ORF">AB6A68_02105</name>
</gene>
<dbReference type="Pfam" id="PF07992">
    <property type="entry name" value="Pyr_redox_2"/>
    <property type="match status" value="1"/>
</dbReference>
<dbReference type="Pfam" id="PF02852">
    <property type="entry name" value="Pyr_redox_dim"/>
    <property type="match status" value="1"/>
</dbReference>
<sequence length="474" mass="50116">MEVVIIGGSDAGIAAALRARELDPSAKVTVILKDAYPNFSICGIPYYLSGEVANWSNLAHRSREHLEGLGIELRTEARVTSIDTQGHRVQYQLRRGSHEDVHWDRLIIATGAAPVSPPILGLAAAQQNGRVYFVHTIDDARSIMDAIQRMAARRAIIIGAGYIGLELADGLITRGIAVHQLEALPHVLPTIDPEIARLLEPELVAKGVELATGTLATSIETTGTSVRVALSTSNTDRPGLAIGDIAIVVTGVRPETGLAVAAGATLGAAGAIWVDRRMQTGIEGVFAAGDCVITHHRLLGETYLPLGTTAHKQGRVAGAQAVGNSGEEFDGIVGTQVVKVFGQVIARTGLTEQEALAAGFNPASAITVADDHKRYYPGAETLTIKITGDRSTHRLLGVTMLGSITSAIHKRIDVAAVALSTEMTIERLMDLDLAYTPPLGTPWDALQIAASQWLGEIGASDRRPNGIGSLHDRA</sequence>
<comment type="caution">
    <text evidence="9">The sequence shown here is derived from an EMBL/GenBank/DDBJ whole genome shotgun (WGS) entry which is preliminary data.</text>
</comment>
<dbReference type="PRINTS" id="PR00368">
    <property type="entry name" value="FADPNR"/>
</dbReference>